<evidence type="ECO:0000256" key="4">
    <source>
        <dbReference type="ARBA" id="ARBA00023163"/>
    </source>
</evidence>
<organism evidence="7 8">
    <name type="scientific">Microthlaspi erraticum</name>
    <dbReference type="NCBI Taxonomy" id="1685480"/>
    <lineage>
        <taxon>Eukaryota</taxon>
        <taxon>Viridiplantae</taxon>
        <taxon>Streptophyta</taxon>
        <taxon>Embryophyta</taxon>
        <taxon>Tracheophyta</taxon>
        <taxon>Spermatophyta</taxon>
        <taxon>Magnoliopsida</taxon>
        <taxon>eudicotyledons</taxon>
        <taxon>Gunneridae</taxon>
        <taxon>Pentapetalae</taxon>
        <taxon>rosids</taxon>
        <taxon>malvids</taxon>
        <taxon>Brassicales</taxon>
        <taxon>Brassicaceae</taxon>
        <taxon>Coluteocarpeae</taxon>
        <taxon>Microthlaspi</taxon>
    </lineage>
</organism>
<gene>
    <name evidence="7" type="ORF">MERR_LOCUS35251</name>
</gene>
<accession>A0A6D2K837</accession>
<dbReference type="GO" id="GO:0000981">
    <property type="term" value="F:DNA-binding transcription factor activity, RNA polymerase II-specific"/>
    <property type="evidence" value="ECO:0007669"/>
    <property type="project" value="InterPro"/>
</dbReference>
<dbReference type="GO" id="GO:0045944">
    <property type="term" value="P:positive regulation of transcription by RNA polymerase II"/>
    <property type="evidence" value="ECO:0007669"/>
    <property type="project" value="InterPro"/>
</dbReference>
<feature type="domain" description="MADS-box" evidence="6">
    <location>
        <begin position="7"/>
        <end position="52"/>
    </location>
</feature>
<dbReference type="OrthoDB" id="1112881at2759"/>
<keyword evidence="4" id="KW-0804">Transcription</keyword>
<evidence type="ECO:0000256" key="3">
    <source>
        <dbReference type="ARBA" id="ARBA00023125"/>
    </source>
</evidence>
<comment type="caution">
    <text evidence="7">The sequence shown here is derived from an EMBL/GenBank/DDBJ whole genome shotgun (WGS) entry which is preliminary data.</text>
</comment>
<evidence type="ECO:0000256" key="5">
    <source>
        <dbReference type="ARBA" id="ARBA00023242"/>
    </source>
</evidence>
<dbReference type="SMART" id="SM00432">
    <property type="entry name" value="MADS"/>
    <property type="match status" value="1"/>
</dbReference>
<dbReference type="PANTHER" id="PTHR11945:SF652">
    <property type="entry name" value="MADS-BOX DOMAIN-CONTAINING PROTEIN"/>
    <property type="match status" value="1"/>
</dbReference>
<keyword evidence="3" id="KW-0238">DNA-binding</keyword>
<evidence type="ECO:0000259" key="6">
    <source>
        <dbReference type="PROSITE" id="PS50066"/>
    </source>
</evidence>
<keyword evidence="5" id="KW-0539">Nucleus</keyword>
<dbReference type="GO" id="GO:0005634">
    <property type="term" value="C:nucleus"/>
    <property type="evidence" value="ECO:0007669"/>
    <property type="project" value="UniProtKB-SubCell"/>
</dbReference>
<protein>
    <recommendedName>
        <fullName evidence="6">MADS-box domain-containing protein</fullName>
    </recommendedName>
</protein>
<evidence type="ECO:0000313" key="8">
    <source>
        <dbReference type="Proteomes" id="UP000467841"/>
    </source>
</evidence>
<dbReference type="InterPro" id="IPR033897">
    <property type="entry name" value="SRF-like_MADS-box"/>
</dbReference>
<evidence type="ECO:0000256" key="1">
    <source>
        <dbReference type="ARBA" id="ARBA00004123"/>
    </source>
</evidence>
<dbReference type="EMBL" id="CACVBM020001385">
    <property type="protein sequence ID" value="CAA7048016.1"/>
    <property type="molecule type" value="Genomic_DNA"/>
</dbReference>
<comment type="subcellular location">
    <subcellularLocation>
        <location evidence="1">Nucleus</location>
    </subcellularLocation>
</comment>
<sequence length="235" mass="26007">MVKSGGGTKRKLPMEKISQKESLRTSFTKRTYGLHSKASQLCLLSGAQIAVFSTPPSSHSNVSFYSFGHSSVHAVVSAFLTGQRLVPVREENTSKEDVGFALARKDIGLGFWWNDEFLTRSENPDEIEEAIESMSILLKKLRSINDNETLTLQSTSEDDVVVSSDVSEEQAEIFPICEGVCVTDKNNNSSVSTGSFDVCDQEIDIDQFIDFEMPFDTSAFDDILLETNGKCFDES</sequence>
<dbReference type="PANTHER" id="PTHR11945">
    <property type="entry name" value="MADS BOX PROTEIN"/>
    <property type="match status" value="1"/>
</dbReference>
<dbReference type="Pfam" id="PF00319">
    <property type="entry name" value="SRF-TF"/>
    <property type="match status" value="1"/>
</dbReference>
<reference evidence="7" key="1">
    <citation type="submission" date="2020-01" db="EMBL/GenBank/DDBJ databases">
        <authorList>
            <person name="Mishra B."/>
        </authorList>
    </citation>
    <scope>NUCLEOTIDE SEQUENCE [LARGE SCALE GENOMIC DNA]</scope>
</reference>
<dbReference type="SUPFAM" id="SSF55455">
    <property type="entry name" value="SRF-like"/>
    <property type="match status" value="1"/>
</dbReference>
<name>A0A6D2K837_9BRAS</name>
<dbReference type="InterPro" id="IPR036879">
    <property type="entry name" value="TF_MADSbox_sf"/>
</dbReference>
<keyword evidence="8" id="KW-1185">Reference proteome</keyword>
<dbReference type="GO" id="GO:0000978">
    <property type="term" value="F:RNA polymerase II cis-regulatory region sequence-specific DNA binding"/>
    <property type="evidence" value="ECO:0007669"/>
    <property type="project" value="TreeGrafter"/>
</dbReference>
<evidence type="ECO:0000256" key="2">
    <source>
        <dbReference type="ARBA" id="ARBA00023015"/>
    </source>
</evidence>
<keyword evidence="2" id="KW-0805">Transcription regulation</keyword>
<proteinExistence type="predicted"/>
<dbReference type="AlphaFoldDB" id="A0A6D2K837"/>
<dbReference type="CDD" id="cd00266">
    <property type="entry name" value="MADS_SRF_like"/>
    <property type="match status" value="1"/>
</dbReference>
<dbReference type="Proteomes" id="UP000467841">
    <property type="component" value="Unassembled WGS sequence"/>
</dbReference>
<dbReference type="GO" id="GO:0046983">
    <property type="term" value="F:protein dimerization activity"/>
    <property type="evidence" value="ECO:0007669"/>
    <property type="project" value="InterPro"/>
</dbReference>
<evidence type="ECO:0000313" key="7">
    <source>
        <dbReference type="EMBL" id="CAA7048016.1"/>
    </source>
</evidence>
<dbReference type="InterPro" id="IPR002100">
    <property type="entry name" value="TF_MADSbox"/>
</dbReference>
<dbReference type="Gene3D" id="3.40.1810.10">
    <property type="entry name" value="Transcription factor, MADS-box"/>
    <property type="match status" value="1"/>
</dbReference>
<dbReference type="PROSITE" id="PS50066">
    <property type="entry name" value="MADS_BOX_2"/>
    <property type="match status" value="1"/>
</dbReference>